<dbReference type="GO" id="GO:0016887">
    <property type="term" value="F:ATP hydrolysis activity"/>
    <property type="evidence" value="ECO:0007669"/>
    <property type="project" value="InterPro"/>
</dbReference>
<dbReference type="EMBL" id="CP136964">
    <property type="protein sequence ID" value="WOS95810.1"/>
    <property type="molecule type" value="Genomic_DNA"/>
</dbReference>
<dbReference type="Proteomes" id="UP000243626">
    <property type="component" value="Chromosome"/>
</dbReference>
<dbReference type="CDD" id="cd03230">
    <property type="entry name" value="ABC_DR_subfamily_A"/>
    <property type="match status" value="1"/>
</dbReference>
<reference evidence="5 6" key="2">
    <citation type="submission" date="2023-10" db="EMBL/GenBank/DDBJ databases">
        <authorList>
            <person name="Choi B."/>
        </authorList>
    </citation>
    <scope>NUCLEOTIDE SEQUENCE [LARGE SCALE GENOMIC DNA]</scope>
    <source>
        <strain evidence="5 6">UMB0959</strain>
    </source>
</reference>
<accession>A0AAF1BN31</accession>
<name>A0AAF1BN31_9STAP</name>
<dbReference type="PANTHER" id="PTHR42939">
    <property type="entry name" value="ABC TRANSPORTER ATP-BINDING PROTEIN ALBC-RELATED"/>
    <property type="match status" value="1"/>
</dbReference>
<dbReference type="InterPro" id="IPR003593">
    <property type="entry name" value="AAA+_ATPase"/>
</dbReference>
<organism evidence="5 6">
    <name type="scientific">Nosocomiicoccus massiliensis</name>
    <dbReference type="NCBI Taxonomy" id="1232430"/>
    <lineage>
        <taxon>Bacteria</taxon>
        <taxon>Bacillati</taxon>
        <taxon>Bacillota</taxon>
        <taxon>Bacilli</taxon>
        <taxon>Bacillales</taxon>
        <taxon>Staphylococcaceae</taxon>
        <taxon>Nosocomiicoccus</taxon>
    </lineage>
</organism>
<keyword evidence="2" id="KW-0547">Nucleotide-binding</keyword>
<dbReference type="InterPro" id="IPR003439">
    <property type="entry name" value="ABC_transporter-like_ATP-bd"/>
</dbReference>
<evidence type="ECO:0000313" key="6">
    <source>
        <dbReference type="Proteomes" id="UP000243626"/>
    </source>
</evidence>
<gene>
    <name evidence="5" type="ORF">CJ229_006855</name>
</gene>
<dbReference type="SUPFAM" id="SSF52540">
    <property type="entry name" value="P-loop containing nucleoside triphosphate hydrolases"/>
    <property type="match status" value="1"/>
</dbReference>
<dbReference type="RefSeq" id="WP_102167108.1">
    <property type="nucleotide sequence ID" value="NZ_CP136964.1"/>
</dbReference>
<dbReference type="GO" id="GO:0005524">
    <property type="term" value="F:ATP binding"/>
    <property type="evidence" value="ECO:0007669"/>
    <property type="project" value="UniProtKB-KW"/>
</dbReference>
<sequence>MIQIEDIIVQFGDRKVLNNISATFNDGEIIGLVAPNGTGKSTLLNVLMNYLPPTSGKVIIGESLEYTSKSREALIRKHITMMADQSDLYPHLSGIDHLKIYADMWKETSIDPSKVVERLKMGHYVNNKTRTYSLGMKQRLCFAMQMVANTKYMLMDEVMNGLDPDNVELISKLLEEKKREGKVILIASHLLENLEKYADRILFLNNGHFVYERDYNKINNEDYYLKFSSRQNEDIVRDIHKEYPKINLKELSNERLIVKVNELSQQEIEYLKNIITEKYKLSYIIDPLDLLDHYSIEYNS</sequence>
<keyword evidence="3 5" id="KW-0067">ATP-binding</keyword>
<dbReference type="PANTHER" id="PTHR42939:SF1">
    <property type="entry name" value="ABC TRANSPORTER ATP-BINDING PROTEIN ALBC-RELATED"/>
    <property type="match status" value="1"/>
</dbReference>
<dbReference type="PROSITE" id="PS50893">
    <property type="entry name" value="ABC_TRANSPORTER_2"/>
    <property type="match status" value="1"/>
</dbReference>
<evidence type="ECO:0000256" key="2">
    <source>
        <dbReference type="ARBA" id="ARBA00022741"/>
    </source>
</evidence>
<dbReference type="InterPro" id="IPR051782">
    <property type="entry name" value="ABC_Transporter_VariousFunc"/>
</dbReference>
<dbReference type="Gene3D" id="3.40.50.300">
    <property type="entry name" value="P-loop containing nucleotide triphosphate hydrolases"/>
    <property type="match status" value="1"/>
</dbReference>
<dbReference type="SMART" id="SM00382">
    <property type="entry name" value="AAA"/>
    <property type="match status" value="1"/>
</dbReference>
<evidence type="ECO:0000256" key="3">
    <source>
        <dbReference type="ARBA" id="ARBA00022840"/>
    </source>
</evidence>
<evidence type="ECO:0000259" key="4">
    <source>
        <dbReference type="PROSITE" id="PS50893"/>
    </source>
</evidence>
<feature type="domain" description="ABC transporter" evidence="4">
    <location>
        <begin position="2"/>
        <end position="231"/>
    </location>
</feature>
<dbReference type="InterPro" id="IPR017871">
    <property type="entry name" value="ABC_transporter-like_CS"/>
</dbReference>
<keyword evidence="1" id="KW-0813">Transport</keyword>
<evidence type="ECO:0000256" key="1">
    <source>
        <dbReference type="ARBA" id="ARBA00022448"/>
    </source>
</evidence>
<proteinExistence type="predicted"/>
<keyword evidence="6" id="KW-1185">Reference proteome</keyword>
<protein>
    <submittedName>
        <fullName evidence="5">ATP-binding cassette domain-containing protein</fullName>
    </submittedName>
</protein>
<dbReference type="InterPro" id="IPR027417">
    <property type="entry name" value="P-loop_NTPase"/>
</dbReference>
<dbReference type="Pfam" id="PF00005">
    <property type="entry name" value="ABC_tran"/>
    <property type="match status" value="1"/>
</dbReference>
<dbReference type="AlphaFoldDB" id="A0AAF1BN31"/>
<dbReference type="KEGG" id="nmy:CJ229_006855"/>
<dbReference type="PROSITE" id="PS00211">
    <property type="entry name" value="ABC_TRANSPORTER_1"/>
    <property type="match status" value="1"/>
</dbReference>
<evidence type="ECO:0000313" key="5">
    <source>
        <dbReference type="EMBL" id="WOS95810.1"/>
    </source>
</evidence>
<reference evidence="6" key="1">
    <citation type="submission" date="2017-09" db="EMBL/GenBank/DDBJ databases">
        <title>Bacterial strain isolated from the female urinary microbiota.</title>
        <authorList>
            <person name="Thomas-White K."/>
            <person name="Kumar N."/>
            <person name="Forster S."/>
            <person name="Putonti C."/>
            <person name="Lawley T."/>
            <person name="Wolfe A.J."/>
        </authorList>
    </citation>
    <scope>NUCLEOTIDE SEQUENCE [LARGE SCALE GENOMIC DNA]</scope>
    <source>
        <strain evidence="6">UMB0959</strain>
    </source>
</reference>